<dbReference type="EMBL" id="CP012175">
    <property type="protein sequence ID" value="AKV80852.1"/>
    <property type="molecule type" value="Genomic_DNA"/>
</dbReference>
<proteinExistence type="predicted"/>
<evidence type="ECO:0000313" key="6">
    <source>
        <dbReference type="EMBL" id="AKV78607.1"/>
    </source>
</evidence>
<dbReference type="Proteomes" id="UP000062398">
    <property type="component" value="Chromosome"/>
</dbReference>
<reference evidence="3 9" key="1">
    <citation type="journal article" date="2014" name="J. Bacteriol.">
        <title>Role of an Archaeal PitA Transporter in the Copper and Arsenic Resistance of Metallosphaera sedula, an Extreme Thermoacidophile.</title>
        <authorList>
            <person name="McCarthy S."/>
            <person name="Ai C."/>
            <person name="Wheaton G."/>
            <person name="Tevatia R."/>
            <person name="Eckrich V."/>
            <person name="Kelly R."/>
            <person name="Blum P."/>
        </authorList>
    </citation>
    <scope>NUCLEOTIDE SEQUENCE [LARGE SCALE GENOMIC DNA]</scope>
    <source>
        <strain evidence="3 9">CuR1</strain>
    </source>
</reference>
<dbReference type="EMBL" id="CP012173">
    <property type="protein sequence ID" value="AKV76356.1"/>
    <property type="molecule type" value="Genomic_DNA"/>
</dbReference>
<sequence length="301" mass="33213">MPLHPEVKKLLSQLPPQDFSRNVQELRKAWDLAFSGRRESLERVEDLEIPTRDARIRARVYTPSSKENLPVLVYYHGGGFVFGSVDSYDGLASLIAKESGIAVISVEYRLAPEHKFPTAVNDSWDALLWIAENGGKLGLDTSRLAVAGDSAGGNLSAVVSLLDRDQGKGLVSYQVLIYPAVNMVDNSPSVREYGEGYFLTRSMMNWFGTMYFSSGREAVSPYASPALADLHNLPPSLVITAEYDPLRDQGETYSHSLNEAGNVSTLVRYQGMIHGFLSFYEWITAGKLAIHHIAGVLRSVL</sequence>
<feature type="domain" description="Alpha/beta hydrolase fold-3" evidence="2">
    <location>
        <begin position="72"/>
        <end position="277"/>
    </location>
</feature>
<dbReference type="Proteomes" id="UP000068832">
    <property type="component" value="Chromosome"/>
</dbReference>
<dbReference type="EMBL" id="CP012174">
    <property type="protein sequence ID" value="AKV78607.1"/>
    <property type="molecule type" value="Genomic_DNA"/>
</dbReference>
<dbReference type="EMBL" id="CP012172">
    <property type="protein sequence ID" value="AKV74116.1"/>
    <property type="molecule type" value="Genomic_DNA"/>
</dbReference>
<dbReference type="AlphaFoldDB" id="A0A088E657"/>
<evidence type="ECO:0000313" key="10">
    <source>
        <dbReference type="Proteomes" id="UP000056255"/>
    </source>
</evidence>
<dbReference type="OMA" id="NLCVRGN"/>
<reference evidence="11 12" key="2">
    <citation type="journal article" date="2015" name="Genome Announc.">
        <title>Complete Genome Sequences of Evolved Arsenate-Resistant Metallosphaera sedula Strains.</title>
        <authorList>
            <person name="Ai C."/>
            <person name="McCarthy S."/>
            <person name="Schackwitz W."/>
            <person name="Martin J."/>
            <person name="Lipzen A."/>
            <person name="Blum P."/>
        </authorList>
    </citation>
    <scope>NUCLEOTIDE SEQUENCE [LARGE SCALE GENOMIC DNA]</scope>
    <source>
        <strain evidence="6 12">ARS120-1</strain>
        <strain evidence="7 11">ARS120-2</strain>
        <strain evidence="4 14">ARS50-1</strain>
        <strain evidence="5 13">ARS50-2</strain>
    </source>
</reference>
<dbReference type="InterPro" id="IPR029058">
    <property type="entry name" value="AB_hydrolase_fold"/>
</dbReference>
<evidence type="ECO:0000313" key="3">
    <source>
        <dbReference type="EMBL" id="AIM27222.1"/>
    </source>
</evidence>
<name>A0A088E657_9CREN</name>
<protein>
    <submittedName>
        <fullName evidence="3 4">Alpha/beta hydrolase</fullName>
    </submittedName>
</protein>
<dbReference type="GO" id="GO:0016787">
    <property type="term" value="F:hydrolase activity"/>
    <property type="evidence" value="ECO:0007669"/>
    <property type="project" value="UniProtKB-KW"/>
</dbReference>
<dbReference type="PANTHER" id="PTHR48081">
    <property type="entry name" value="AB HYDROLASE SUPERFAMILY PROTEIN C4A8.06C"/>
    <property type="match status" value="1"/>
</dbReference>
<organism evidence="3 9">
    <name type="scientific">Metallosphaera sedula</name>
    <dbReference type="NCBI Taxonomy" id="43687"/>
    <lineage>
        <taxon>Archaea</taxon>
        <taxon>Thermoproteota</taxon>
        <taxon>Thermoprotei</taxon>
        <taxon>Sulfolobales</taxon>
        <taxon>Sulfolobaceae</taxon>
        <taxon>Metallosphaera</taxon>
    </lineage>
</organism>
<dbReference type="EMBL" id="CP008822">
    <property type="protein sequence ID" value="AIM27222.1"/>
    <property type="molecule type" value="Genomic_DNA"/>
</dbReference>
<keyword evidence="1 3" id="KW-0378">Hydrolase</keyword>
<dbReference type="RefSeq" id="WP_012021023.1">
    <property type="nucleotide sequence ID" value="NZ_AP019770.1"/>
</dbReference>
<dbReference type="Proteomes" id="UP000061362">
    <property type="component" value="Chromosome"/>
</dbReference>
<evidence type="ECO:0000313" key="11">
    <source>
        <dbReference type="Proteomes" id="UP000061362"/>
    </source>
</evidence>
<dbReference type="Gene3D" id="3.40.50.1820">
    <property type="entry name" value="alpha/beta hydrolase"/>
    <property type="match status" value="1"/>
</dbReference>
<reference evidence="8 10" key="3">
    <citation type="submission" date="2015-07" db="EMBL/GenBank/DDBJ databases">
        <title>Physiological, transcriptional responses and genome re-sequencing of acid resistant extremely thermoacidophilic Metallosphaera sedula SARC-M1.</title>
        <authorList>
            <person name="Ai C."/>
            <person name="McCarthy S."/>
            <person name="Eckrich V."/>
            <person name="Rudrappa D."/>
            <person name="Qiu G."/>
            <person name="Blum P."/>
        </authorList>
    </citation>
    <scope>NUCLEOTIDE SEQUENCE [LARGE SCALE GENOMIC DNA]</scope>
    <source>
        <strain evidence="8 10">SARC-M1</strain>
    </source>
</reference>
<dbReference type="Pfam" id="PF07859">
    <property type="entry name" value="Abhydrolase_3"/>
    <property type="match status" value="1"/>
</dbReference>
<evidence type="ECO:0000313" key="13">
    <source>
        <dbReference type="Proteomes" id="UP000062475"/>
    </source>
</evidence>
<evidence type="ECO:0000313" key="7">
    <source>
        <dbReference type="EMBL" id="AKV80852.1"/>
    </source>
</evidence>
<evidence type="ECO:0000313" key="5">
    <source>
        <dbReference type="EMBL" id="AKV76356.1"/>
    </source>
</evidence>
<evidence type="ECO:0000256" key="1">
    <source>
        <dbReference type="ARBA" id="ARBA00022801"/>
    </source>
</evidence>
<dbReference type="InterPro" id="IPR013094">
    <property type="entry name" value="AB_hydrolase_3"/>
</dbReference>
<dbReference type="InterPro" id="IPR050300">
    <property type="entry name" value="GDXG_lipolytic_enzyme"/>
</dbReference>
<dbReference type="OrthoDB" id="33195at2157"/>
<evidence type="ECO:0000313" key="14">
    <source>
        <dbReference type="Proteomes" id="UP000068832"/>
    </source>
</evidence>
<dbReference type="PANTHER" id="PTHR48081:SF8">
    <property type="entry name" value="ALPHA_BETA HYDROLASE FOLD-3 DOMAIN-CONTAINING PROTEIN-RELATED"/>
    <property type="match status" value="1"/>
</dbReference>
<dbReference type="FunFam" id="3.40.50.1820:FF:000089">
    <property type="entry name" value="Alpha/beta hydrolase"/>
    <property type="match status" value="1"/>
</dbReference>
<dbReference type="GeneID" id="91755543"/>
<accession>A0A088E657</accession>
<dbReference type="Proteomes" id="UP000056255">
    <property type="component" value="Chromosome"/>
</dbReference>
<gene>
    <name evidence="3" type="ORF">HA72_1072</name>
    <name evidence="4" type="ORF">MsedA_1085</name>
    <name evidence="5" type="ORF">MsedB_1087</name>
    <name evidence="6" type="ORF">MsedC_1085</name>
    <name evidence="7" type="ORF">MsedD_1086</name>
    <name evidence="8" type="ORF">MsedE_1088</name>
</gene>
<evidence type="ECO:0000313" key="4">
    <source>
        <dbReference type="EMBL" id="AKV74116.1"/>
    </source>
</evidence>
<dbReference type="EMBL" id="CP012176">
    <property type="protein sequence ID" value="AKV83096.1"/>
    <property type="molecule type" value="Genomic_DNA"/>
</dbReference>
<dbReference type="Proteomes" id="UP000062475">
    <property type="component" value="Chromosome"/>
</dbReference>
<evidence type="ECO:0000313" key="12">
    <source>
        <dbReference type="Proteomes" id="UP000062398"/>
    </source>
</evidence>
<evidence type="ECO:0000313" key="9">
    <source>
        <dbReference type="Proteomes" id="UP000029084"/>
    </source>
</evidence>
<dbReference type="PATRIC" id="fig|43687.5.peg.1115"/>
<evidence type="ECO:0000313" key="8">
    <source>
        <dbReference type="EMBL" id="AKV83096.1"/>
    </source>
</evidence>
<evidence type="ECO:0000259" key="2">
    <source>
        <dbReference type="Pfam" id="PF07859"/>
    </source>
</evidence>
<dbReference type="SUPFAM" id="SSF53474">
    <property type="entry name" value="alpha/beta-Hydrolases"/>
    <property type="match status" value="1"/>
</dbReference>
<dbReference type="Proteomes" id="UP000029084">
    <property type="component" value="Chromosome"/>
</dbReference>